<name>A0ABQ0QDA5_9PROT</name>
<proteinExistence type="predicted"/>
<dbReference type="Proteomes" id="UP001061070">
    <property type="component" value="Unassembled WGS sequence"/>
</dbReference>
<keyword evidence="3" id="KW-1185">Reference proteome</keyword>
<gene>
    <name evidence="2" type="ORF">AA0228_2190</name>
</gene>
<feature type="compositionally biased region" description="Low complexity" evidence="1">
    <location>
        <begin position="148"/>
        <end position="157"/>
    </location>
</feature>
<evidence type="ECO:0000256" key="1">
    <source>
        <dbReference type="SAM" id="MobiDB-lite"/>
    </source>
</evidence>
<evidence type="ECO:0000313" key="3">
    <source>
        <dbReference type="Proteomes" id="UP001061070"/>
    </source>
</evidence>
<feature type="region of interest" description="Disordered" evidence="1">
    <location>
        <begin position="135"/>
        <end position="157"/>
    </location>
</feature>
<reference evidence="2" key="1">
    <citation type="submission" date="2013-04" db="EMBL/GenBank/DDBJ databases">
        <title>The genome sequencing project of 58 acetic acid bacteria.</title>
        <authorList>
            <person name="Okamoto-Kainuma A."/>
            <person name="Ishikawa M."/>
            <person name="Umino S."/>
            <person name="Koizumi Y."/>
            <person name="Shiwa Y."/>
            <person name="Yoshikawa H."/>
            <person name="Matsutani M."/>
            <person name="Matsushita K."/>
        </authorList>
    </citation>
    <scope>NUCLEOTIDE SEQUENCE</scope>
    <source>
        <strain evidence="2">NRIC 0228</strain>
    </source>
</reference>
<dbReference type="RefSeq" id="WP_099183154.1">
    <property type="nucleotide sequence ID" value="NZ_BAQW01000010.1"/>
</dbReference>
<evidence type="ECO:0008006" key="4">
    <source>
        <dbReference type="Google" id="ProtNLM"/>
    </source>
</evidence>
<organism evidence="2 3">
    <name type="scientific">Gluconobacter frateurii NRIC 0228</name>
    <dbReference type="NCBI Taxonomy" id="1307946"/>
    <lineage>
        <taxon>Bacteria</taxon>
        <taxon>Pseudomonadati</taxon>
        <taxon>Pseudomonadota</taxon>
        <taxon>Alphaproteobacteria</taxon>
        <taxon>Acetobacterales</taxon>
        <taxon>Acetobacteraceae</taxon>
        <taxon>Gluconobacter</taxon>
    </lineage>
</organism>
<protein>
    <recommendedName>
        <fullName evidence="4">Phage protein</fullName>
    </recommendedName>
</protein>
<evidence type="ECO:0000313" key="2">
    <source>
        <dbReference type="EMBL" id="GBR14160.1"/>
    </source>
</evidence>
<sequence>MKLEALLKSVKPVSNKEVLSAVVNPNRLSPTQNFIKAVESQLELVKWDLEQEGEEPKGRRWYRVKDGKASTFIRYSVKKLKLLPDQTEETEALHVGRNYTDLVKFFGGLITVAKTGELDEIINKAANEMMAERATSRAKNKAKKEADAAAAAQEASE</sequence>
<accession>A0ABQ0QDA5</accession>
<dbReference type="EMBL" id="BAQW01000010">
    <property type="protein sequence ID" value="GBR14160.1"/>
    <property type="molecule type" value="Genomic_DNA"/>
</dbReference>
<comment type="caution">
    <text evidence="2">The sequence shown here is derived from an EMBL/GenBank/DDBJ whole genome shotgun (WGS) entry which is preliminary data.</text>
</comment>